<feature type="chain" id="PRO_5042178000" evidence="2">
    <location>
        <begin position="18"/>
        <end position="380"/>
    </location>
</feature>
<feature type="compositionally biased region" description="Polar residues" evidence="1">
    <location>
        <begin position="300"/>
        <end position="374"/>
    </location>
</feature>
<name>A0AAD4NEG1_9BILA</name>
<keyword evidence="5" id="KW-1185">Reference proteome</keyword>
<feature type="domain" description="Chondroitin proteoglycan 4" evidence="3">
    <location>
        <begin position="67"/>
        <end position="160"/>
    </location>
</feature>
<evidence type="ECO:0000256" key="2">
    <source>
        <dbReference type="SAM" id="SignalP"/>
    </source>
</evidence>
<protein>
    <submittedName>
        <fullName evidence="4">Chondroitin proteoglycan 4 domain-containing protein</fullName>
    </submittedName>
</protein>
<evidence type="ECO:0000313" key="5">
    <source>
        <dbReference type="Proteomes" id="UP001201812"/>
    </source>
</evidence>
<comment type="caution">
    <text evidence="4">The sequence shown here is derived from an EMBL/GenBank/DDBJ whole genome shotgun (WGS) entry which is preliminary data.</text>
</comment>
<dbReference type="PANTHER" id="PTHR37442">
    <property type="entry name" value="F18A1.7 PROTEIN-RELATED"/>
    <property type="match status" value="1"/>
</dbReference>
<evidence type="ECO:0000313" key="4">
    <source>
        <dbReference type="EMBL" id="KAI1725533.1"/>
    </source>
</evidence>
<dbReference type="InterPro" id="IPR029153">
    <property type="entry name" value="CPG4"/>
</dbReference>
<gene>
    <name evidence="4" type="ORF">DdX_02194</name>
</gene>
<dbReference type="Pfam" id="PF15481">
    <property type="entry name" value="CPG4"/>
    <property type="match status" value="1"/>
</dbReference>
<dbReference type="InterPro" id="IPR053123">
    <property type="entry name" value="CPG4-like"/>
</dbReference>
<dbReference type="EMBL" id="JAKKPZ010000002">
    <property type="protein sequence ID" value="KAI1725533.1"/>
    <property type="molecule type" value="Genomic_DNA"/>
</dbReference>
<reference evidence="4" key="1">
    <citation type="submission" date="2022-01" db="EMBL/GenBank/DDBJ databases">
        <title>Genome Sequence Resource for Two Populations of Ditylenchus destructor, the Migratory Endoparasitic Phytonematode.</title>
        <authorList>
            <person name="Zhang H."/>
            <person name="Lin R."/>
            <person name="Xie B."/>
        </authorList>
    </citation>
    <scope>NUCLEOTIDE SEQUENCE</scope>
    <source>
        <strain evidence="4">BazhouSP</strain>
    </source>
</reference>
<feature type="signal peptide" evidence="2">
    <location>
        <begin position="1"/>
        <end position="17"/>
    </location>
</feature>
<feature type="region of interest" description="Disordered" evidence="1">
    <location>
        <begin position="291"/>
        <end position="380"/>
    </location>
</feature>
<sequence>MNYLLPIIFVLTPALIAVPVDKSPLDEGGETDYYEDDDLDLSTLQALQSLRDIPTELLSEFGNVPICQQKCTRKFHDILVVALQSPNHFERFGKVCDNFNETISCMTNSADLCMNQEPFDVLTSGLYYMCVEQRKAFEAVIECIDAQAQQIQQECEDQCQTKGKLANWAVQSGVFDSLIQNMATGGTVGRSDGFNTKCEGSAGALLSETFVRPIAETQKLLGFGTMSNIFHAFMPRQCDFMLNSEVLDEFRIDPNLDKALKSMYENSSSQVTENGLPPDVEQILDQIHNPDFDDYEDMQAPNNPNSIDNAHVQPQNVDNGHQNEGNTPQDVQHENTAQNQGPSQNGGAQNNLHSSELEGATNSHNDALNNQSLDYSPLEE</sequence>
<evidence type="ECO:0000259" key="3">
    <source>
        <dbReference type="Pfam" id="PF15481"/>
    </source>
</evidence>
<keyword evidence="2" id="KW-0732">Signal</keyword>
<evidence type="ECO:0000256" key="1">
    <source>
        <dbReference type="SAM" id="MobiDB-lite"/>
    </source>
</evidence>
<proteinExistence type="predicted"/>
<accession>A0AAD4NEG1</accession>
<dbReference type="PANTHER" id="PTHR37442:SF2">
    <property type="entry name" value="CHONDROITIN PROTEOGLYCAN 4"/>
    <property type="match status" value="1"/>
</dbReference>
<organism evidence="4 5">
    <name type="scientific">Ditylenchus destructor</name>
    <dbReference type="NCBI Taxonomy" id="166010"/>
    <lineage>
        <taxon>Eukaryota</taxon>
        <taxon>Metazoa</taxon>
        <taxon>Ecdysozoa</taxon>
        <taxon>Nematoda</taxon>
        <taxon>Chromadorea</taxon>
        <taxon>Rhabditida</taxon>
        <taxon>Tylenchina</taxon>
        <taxon>Tylenchomorpha</taxon>
        <taxon>Sphaerularioidea</taxon>
        <taxon>Anguinidae</taxon>
        <taxon>Anguininae</taxon>
        <taxon>Ditylenchus</taxon>
    </lineage>
</organism>
<dbReference type="AlphaFoldDB" id="A0AAD4NEG1"/>
<dbReference type="Proteomes" id="UP001201812">
    <property type="component" value="Unassembled WGS sequence"/>
</dbReference>